<evidence type="ECO:0000256" key="1">
    <source>
        <dbReference type="ARBA" id="ARBA00005640"/>
    </source>
</evidence>
<accession>A0A5J4UTX1</accession>
<dbReference type="GO" id="GO:0006412">
    <property type="term" value="P:translation"/>
    <property type="evidence" value="ECO:0007669"/>
    <property type="project" value="InterPro"/>
</dbReference>
<dbReference type="InterPro" id="IPR001380">
    <property type="entry name" value="Ribosomal_eL13"/>
</dbReference>
<dbReference type="Proteomes" id="UP000324800">
    <property type="component" value="Unassembled WGS sequence"/>
</dbReference>
<dbReference type="EMBL" id="SNRW01012656">
    <property type="protein sequence ID" value="KAA6373542.1"/>
    <property type="molecule type" value="Genomic_DNA"/>
</dbReference>
<keyword evidence="2 4" id="KW-0689">Ribosomal protein</keyword>
<gene>
    <name evidence="4" type="ORF">EZS28_030932</name>
</gene>
<proteinExistence type="inferred from homology"/>
<dbReference type="Pfam" id="PF01294">
    <property type="entry name" value="Ribosomal_L13e"/>
    <property type="match status" value="1"/>
</dbReference>
<comment type="caution">
    <text evidence="4">The sequence shown here is derived from an EMBL/GenBank/DDBJ whole genome shotgun (WGS) entry which is preliminary data.</text>
</comment>
<dbReference type="PANTHER" id="PTHR11722:SF0">
    <property type="entry name" value="LARGE RIBOSOMAL SUBUNIT PROTEIN EL13"/>
    <property type="match status" value="1"/>
</dbReference>
<comment type="similarity">
    <text evidence="1">Belongs to the eukaryotic ribosomal protein eL13 family.</text>
</comment>
<organism evidence="4 5">
    <name type="scientific">Streblomastix strix</name>
    <dbReference type="NCBI Taxonomy" id="222440"/>
    <lineage>
        <taxon>Eukaryota</taxon>
        <taxon>Metamonada</taxon>
        <taxon>Preaxostyla</taxon>
        <taxon>Oxymonadida</taxon>
        <taxon>Streblomastigidae</taxon>
        <taxon>Streblomastix</taxon>
    </lineage>
</organism>
<name>A0A5J4UTX1_9EUKA</name>
<dbReference type="GO" id="GO:0003735">
    <property type="term" value="F:structural constituent of ribosome"/>
    <property type="evidence" value="ECO:0007669"/>
    <property type="project" value="InterPro"/>
</dbReference>
<dbReference type="PANTHER" id="PTHR11722">
    <property type="entry name" value="60S RIBOSOMAL PROTEIN L13"/>
    <property type="match status" value="1"/>
</dbReference>
<evidence type="ECO:0000313" key="4">
    <source>
        <dbReference type="EMBL" id="KAA6373542.1"/>
    </source>
</evidence>
<dbReference type="HAMAP" id="MF_00499">
    <property type="entry name" value="Ribosomal_eL13"/>
    <property type="match status" value="1"/>
</dbReference>
<dbReference type="GO" id="GO:0003723">
    <property type="term" value="F:RNA binding"/>
    <property type="evidence" value="ECO:0007669"/>
    <property type="project" value="TreeGrafter"/>
</dbReference>
<evidence type="ECO:0000256" key="3">
    <source>
        <dbReference type="ARBA" id="ARBA00023274"/>
    </source>
</evidence>
<evidence type="ECO:0000313" key="5">
    <source>
        <dbReference type="Proteomes" id="UP000324800"/>
    </source>
</evidence>
<sequence>MVSHNNVIQSVHLRKHWNNTTSNRGRVKTWFDQPGKKLRRSRLRNIKAKIRFPRPADGAFRPVVRCPTIKHFLKIREGRGFSLSELRKAKITQREARTLAISIDHRRRSERIENINRLKAFHARVILNPQPADRIQIKGRAVKLSGYPKKVKAIKIEVAEPIKTETAPKPVIVAKESKKPTK</sequence>
<dbReference type="GO" id="GO:0022625">
    <property type="term" value="C:cytosolic large ribosomal subunit"/>
    <property type="evidence" value="ECO:0007669"/>
    <property type="project" value="TreeGrafter"/>
</dbReference>
<keyword evidence="3" id="KW-0687">Ribonucleoprotein</keyword>
<evidence type="ECO:0000256" key="2">
    <source>
        <dbReference type="ARBA" id="ARBA00022980"/>
    </source>
</evidence>
<dbReference type="AlphaFoldDB" id="A0A5J4UTX1"/>
<reference evidence="4 5" key="1">
    <citation type="submission" date="2019-03" db="EMBL/GenBank/DDBJ databases">
        <title>Single cell metagenomics reveals metabolic interactions within the superorganism composed of flagellate Streblomastix strix and complex community of Bacteroidetes bacteria on its surface.</title>
        <authorList>
            <person name="Treitli S.C."/>
            <person name="Kolisko M."/>
            <person name="Husnik F."/>
            <person name="Keeling P."/>
            <person name="Hampl V."/>
        </authorList>
    </citation>
    <scope>NUCLEOTIDE SEQUENCE [LARGE SCALE GENOMIC DNA]</scope>
    <source>
        <strain evidence="4">ST1C</strain>
    </source>
</reference>
<dbReference type="OrthoDB" id="10264538at2759"/>
<protein>
    <submittedName>
        <fullName evidence="4">Putative ribosomal protein L13e</fullName>
    </submittedName>
</protein>